<dbReference type="Pfam" id="PF00158">
    <property type="entry name" value="Sigma54_activat"/>
    <property type="match status" value="1"/>
</dbReference>
<dbReference type="PROSITE" id="PS00676">
    <property type="entry name" value="SIGMA54_INTERACT_2"/>
    <property type="match status" value="1"/>
</dbReference>
<keyword evidence="4" id="KW-0238">DNA-binding</keyword>
<keyword evidence="7" id="KW-0175">Coiled coil</keyword>
<evidence type="ECO:0000256" key="5">
    <source>
        <dbReference type="ARBA" id="ARBA00023163"/>
    </source>
</evidence>
<feature type="domain" description="Sigma-54 factor interaction" evidence="8">
    <location>
        <begin position="385"/>
        <end position="615"/>
    </location>
</feature>
<dbReference type="InterPro" id="IPR000014">
    <property type="entry name" value="PAS"/>
</dbReference>
<keyword evidence="5" id="KW-0804">Transcription</keyword>
<dbReference type="RefSeq" id="WP_165608307.1">
    <property type="nucleotide sequence ID" value="NZ_FOYM01000021.1"/>
</dbReference>
<dbReference type="GO" id="GO:0043565">
    <property type="term" value="F:sequence-specific DNA binding"/>
    <property type="evidence" value="ECO:0007669"/>
    <property type="project" value="InterPro"/>
</dbReference>
<evidence type="ECO:0000256" key="3">
    <source>
        <dbReference type="ARBA" id="ARBA00023015"/>
    </source>
</evidence>
<dbReference type="InterPro" id="IPR046342">
    <property type="entry name" value="CBS_dom_sf"/>
</dbReference>
<dbReference type="STRING" id="39060.SAMN05660706_12112"/>
<dbReference type="CDD" id="cd00009">
    <property type="entry name" value="AAA"/>
    <property type="match status" value="1"/>
</dbReference>
<dbReference type="InterPro" id="IPR000644">
    <property type="entry name" value="CBS_dom"/>
</dbReference>
<dbReference type="InterPro" id="IPR025662">
    <property type="entry name" value="Sigma_54_int_dom_ATP-bd_1"/>
</dbReference>
<dbReference type="Pfam" id="PF25601">
    <property type="entry name" value="AAA_lid_14"/>
    <property type="match status" value="1"/>
</dbReference>
<dbReference type="Gene3D" id="3.30.450.20">
    <property type="entry name" value="PAS domain"/>
    <property type="match status" value="2"/>
</dbReference>
<proteinExistence type="predicted"/>
<dbReference type="SUPFAM" id="SSF54631">
    <property type="entry name" value="CBS-domain pair"/>
    <property type="match status" value="1"/>
</dbReference>
<dbReference type="NCBIfam" id="TIGR00229">
    <property type="entry name" value="sensory_box"/>
    <property type="match status" value="1"/>
</dbReference>
<dbReference type="PANTHER" id="PTHR32071:SF57">
    <property type="entry name" value="C4-DICARBOXYLATE TRANSPORT TRANSCRIPTIONAL REGULATORY PROTEIN DCTD"/>
    <property type="match status" value="1"/>
</dbReference>
<dbReference type="SMART" id="SM00116">
    <property type="entry name" value="CBS"/>
    <property type="match status" value="2"/>
</dbReference>
<dbReference type="Gene3D" id="1.10.8.60">
    <property type="match status" value="1"/>
</dbReference>
<dbReference type="CDD" id="cd02205">
    <property type="entry name" value="CBS_pair_SF"/>
    <property type="match status" value="1"/>
</dbReference>
<dbReference type="InterPro" id="IPR035965">
    <property type="entry name" value="PAS-like_dom_sf"/>
</dbReference>
<dbReference type="SUPFAM" id="SSF55785">
    <property type="entry name" value="PYP-like sensor domain (PAS domain)"/>
    <property type="match status" value="2"/>
</dbReference>
<dbReference type="InterPro" id="IPR025943">
    <property type="entry name" value="Sigma_54_int_dom_ATP-bd_2"/>
</dbReference>
<dbReference type="AlphaFoldDB" id="A0A1I6DYD4"/>
<keyword evidence="2" id="KW-0067">ATP-binding</keyword>
<dbReference type="SMART" id="SM00091">
    <property type="entry name" value="PAS"/>
    <property type="match status" value="2"/>
</dbReference>
<keyword evidence="3" id="KW-0805">Transcription regulation</keyword>
<evidence type="ECO:0000256" key="4">
    <source>
        <dbReference type="ARBA" id="ARBA00023125"/>
    </source>
</evidence>
<evidence type="ECO:0000256" key="7">
    <source>
        <dbReference type="SAM" id="Coils"/>
    </source>
</evidence>
<dbReference type="InterPro" id="IPR025944">
    <property type="entry name" value="Sigma_54_int_dom_CS"/>
</dbReference>
<reference evidence="12" key="1">
    <citation type="submission" date="2016-10" db="EMBL/GenBank/DDBJ databases">
        <authorList>
            <person name="Varghese N."/>
            <person name="Submissions S."/>
        </authorList>
    </citation>
    <scope>NUCLEOTIDE SEQUENCE [LARGE SCALE GENOMIC DNA]</scope>
    <source>
        <strain evidence="12">DSM 3669</strain>
    </source>
</reference>
<organism evidence="11 12">
    <name type="scientific">Desulfoscipio geothermicus DSM 3669</name>
    <dbReference type="NCBI Taxonomy" id="1121426"/>
    <lineage>
        <taxon>Bacteria</taxon>
        <taxon>Bacillati</taxon>
        <taxon>Bacillota</taxon>
        <taxon>Clostridia</taxon>
        <taxon>Eubacteriales</taxon>
        <taxon>Desulfallaceae</taxon>
        <taxon>Desulfoscipio</taxon>
    </lineage>
</organism>
<evidence type="ECO:0000259" key="10">
    <source>
        <dbReference type="PROSITE" id="PS51371"/>
    </source>
</evidence>
<evidence type="ECO:0000256" key="6">
    <source>
        <dbReference type="PROSITE-ProRule" id="PRU00703"/>
    </source>
</evidence>
<evidence type="ECO:0000313" key="11">
    <source>
        <dbReference type="EMBL" id="SFR10436.1"/>
    </source>
</evidence>
<feature type="domain" description="PAS" evidence="9">
    <location>
        <begin position="245"/>
        <end position="297"/>
    </location>
</feature>
<dbReference type="Pfam" id="PF02954">
    <property type="entry name" value="HTH_8"/>
    <property type="match status" value="1"/>
</dbReference>
<dbReference type="SUPFAM" id="SSF52540">
    <property type="entry name" value="P-loop containing nucleoside triphosphate hydrolases"/>
    <property type="match status" value="1"/>
</dbReference>
<dbReference type="InterPro" id="IPR009057">
    <property type="entry name" value="Homeodomain-like_sf"/>
</dbReference>
<accession>A0A1I6DYD4</accession>
<dbReference type="InterPro" id="IPR002078">
    <property type="entry name" value="Sigma_54_int"/>
</dbReference>
<dbReference type="PANTHER" id="PTHR32071">
    <property type="entry name" value="TRANSCRIPTIONAL REGULATORY PROTEIN"/>
    <property type="match status" value="1"/>
</dbReference>
<feature type="domain" description="PAS" evidence="9">
    <location>
        <begin position="128"/>
        <end position="173"/>
    </location>
</feature>
<sequence>MRMKDFMTPDVPALQPGDNLRRAVELFRQTRLDGIPVVNEKGFLVGLLTRVNLFDALLEGFDLHKTVDDFLTRKVVTVYLDTPYQEVVESVKTSPVGMGVVVDNNNRVRGVFTKVDMITALFRESDLLSARLRAVYQAMHNGIVSVDEAGCITMLNPAAELLLGVREKDVLDKHVASALPGLDLTGVIETDRGEVGKKCLVAGRALLVNSTPIADNGIIMGAMAIFQDLTELEQVAAELESVRTLKNTLQTVLDIAYDGIVVVNKEGMITFINQSLADFFGFDPGDAVGRHVTGVLENSRLHIVARTGVPENARLQQVGGSYYVVSRLPIVENGQVVGAVGKMMFRNLEEIRELARRMDALENELNYYREELRKAGGNHYTFDNIIMVSPSMINLKREALQAARGVSTVLLRGESGTGKDLFAQAIHAASPRRGGPFIKVNCAAIPEHLLESEFFGYAPGAFTGAQRGGKPGRFELAHGGTIFLDEIGDMSPGLQAKLLRVLQDREFERVGGTRPIQVDVRVIAATNRDLEDMVAKGDFREDLFYRLNVIALAVPPLRERQEDILPLVHCFLQKYNSLCGMNVSDLAPETIEVLRAYHWPGNVRELENVIERAINFATGGIIRVKDLPAYLSRVDEPAGKRAVVANYRDRLGEAEREIIFSAIKAAGGNKTKAARILGISRSRLYEKLKKLGL</sequence>
<feature type="coiled-coil region" evidence="7">
    <location>
        <begin position="344"/>
        <end position="378"/>
    </location>
</feature>
<dbReference type="InterPro" id="IPR027417">
    <property type="entry name" value="P-loop_NTPase"/>
</dbReference>
<dbReference type="EMBL" id="FOYM01000021">
    <property type="protein sequence ID" value="SFR10436.1"/>
    <property type="molecule type" value="Genomic_DNA"/>
</dbReference>
<keyword evidence="6" id="KW-0129">CBS domain</keyword>
<keyword evidence="12" id="KW-1185">Reference proteome</keyword>
<dbReference type="InterPro" id="IPR013767">
    <property type="entry name" value="PAS_fold"/>
</dbReference>
<evidence type="ECO:0000256" key="1">
    <source>
        <dbReference type="ARBA" id="ARBA00022741"/>
    </source>
</evidence>
<dbReference type="PROSITE" id="PS00675">
    <property type="entry name" value="SIGMA54_INTERACT_1"/>
    <property type="match status" value="1"/>
</dbReference>
<dbReference type="Gene3D" id="3.10.580.10">
    <property type="entry name" value="CBS-domain"/>
    <property type="match status" value="1"/>
</dbReference>
<dbReference type="FunFam" id="3.40.50.300:FF:000006">
    <property type="entry name" value="DNA-binding transcriptional regulator NtrC"/>
    <property type="match status" value="1"/>
</dbReference>
<dbReference type="GO" id="GO:0005524">
    <property type="term" value="F:ATP binding"/>
    <property type="evidence" value="ECO:0007669"/>
    <property type="project" value="UniProtKB-KW"/>
</dbReference>
<dbReference type="PROSITE" id="PS50045">
    <property type="entry name" value="SIGMA54_INTERACT_4"/>
    <property type="match status" value="1"/>
</dbReference>
<evidence type="ECO:0000259" key="8">
    <source>
        <dbReference type="PROSITE" id="PS50045"/>
    </source>
</evidence>
<dbReference type="Proteomes" id="UP000199584">
    <property type="component" value="Unassembled WGS sequence"/>
</dbReference>
<keyword evidence="1" id="KW-0547">Nucleotide-binding</keyword>
<dbReference type="SUPFAM" id="SSF46689">
    <property type="entry name" value="Homeodomain-like"/>
    <property type="match status" value="1"/>
</dbReference>
<feature type="domain" description="CBS" evidence="10">
    <location>
        <begin position="71"/>
        <end position="127"/>
    </location>
</feature>
<dbReference type="CDD" id="cd00130">
    <property type="entry name" value="PAS"/>
    <property type="match status" value="2"/>
</dbReference>
<gene>
    <name evidence="11" type="ORF">SAMN05660706_12112</name>
</gene>
<dbReference type="Pfam" id="PF00571">
    <property type="entry name" value="CBS"/>
    <property type="match status" value="2"/>
</dbReference>
<dbReference type="InterPro" id="IPR002197">
    <property type="entry name" value="HTH_Fis"/>
</dbReference>
<dbReference type="InterPro" id="IPR003593">
    <property type="entry name" value="AAA+_ATPase"/>
</dbReference>
<evidence type="ECO:0000256" key="2">
    <source>
        <dbReference type="ARBA" id="ARBA00022840"/>
    </source>
</evidence>
<dbReference type="Gene3D" id="3.40.50.300">
    <property type="entry name" value="P-loop containing nucleotide triphosphate hydrolases"/>
    <property type="match status" value="1"/>
</dbReference>
<dbReference type="Gene3D" id="1.10.10.60">
    <property type="entry name" value="Homeodomain-like"/>
    <property type="match status" value="1"/>
</dbReference>
<protein>
    <submittedName>
        <fullName evidence="11">PAS domain S-box-containing protein</fullName>
    </submittedName>
</protein>
<feature type="domain" description="CBS" evidence="10">
    <location>
        <begin position="7"/>
        <end position="63"/>
    </location>
</feature>
<evidence type="ECO:0000259" key="9">
    <source>
        <dbReference type="PROSITE" id="PS50112"/>
    </source>
</evidence>
<dbReference type="SMART" id="SM00382">
    <property type="entry name" value="AAA"/>
    <property type="match status" value="1"/>
</dbReference>
<dbReference type="PRINTS" id="PR01590">
    <property type="entry name" value="HTHFIS"/>
</dbReference>
<evidence type="ECO:0000313" key="12">
    <source>
        <dbReference type="Proteomes" id="UP000199584"/>
    </source>
</evidence>
<dbReference type="PROSITE" id="PS50112">
    <property type="entry name" value="PAS"/>
    <property type="match status" value="2"/>
</dbReference>
<dbReference type="PROSITE" id="PS00688">
    <property type="entry name" value="SIGMA54_INTERACT_3"/>
    <property type="match status" value="1"/>
</dbReference>
<dbReference type="InterPro" id="IPR058031">
    <property type="entry name" value="AAA_lid_NorR"/>
</dbReference>
<name>A0A1I6DYD4_9FIRM</name>
<dbReference type="PROSITE" id="PS51371">
    <property type="entry name" value="CBS"/>
    <property type="match status" value="2"/>
</dbReference>
<dbReference type="Pfam" id="PF00989">
    <property type="entry name" value="PAS"/>
    <property type="match status" value="2"/>
</dbReference>
<dbReference type="GO" id="GO:0006355">
    <property type="term" value="P:regulation of DNA-templated transcription"/>
    <property type="evidence" value="ECO:0007669"/>
    <property type="project" value="InterPro"/>
</dbReference>